<evidence type="ECO:0000256" key="1">
    <source>
        <dbReference type="ARBA" id="ARBA00023002"/>
    </source>
</evidence>
<dbReference type="Proteomes" id="UP000800094">
    <property type="component" value="Unassembled WGS sequence"/>
</dbReference>
<dbReference type="PANTHER" id="PTHR47534:SF3">
    <property type="entry name" value="ALCOHOL DEHYDROGENASE-LIKE C-TERMINAL DOMAIN-CONTAINING PROTEIN"/>
    <property type="match status" value="1"/>
</dbReference>
<evidence type="ECO:0008006" key="4">
    <source>
        <dbReference type="Google" id="ProtNLM"/>
    </source>
</evidence>
<evidence type="ECO:0000313" key="2">
    <source>
        <dbReference type="EMBL" id="KAF2255160.1"/>
    </source>
</evidence>
<dbReference type="SUPFAM" id="SSF51735">
    <property type="entry name" value="NAD(P)-binding Rossmann-fold domains"/>
    <property type="match status" value="1"/>
</dbReference>
<protein>
    <recommendedName>
        <fullName evidence="4">NAD(P)-binding protein</fullName>
    </recommendedName>
</protein>
<dbReference type="GeneID" id="54586073"/>
<keyword evidence="3" id="KW-1185">Reference proteome</keyword>
<dbReference type="OrthoDB" id="2898509at2759"/>
<proteinExistence type="predicted"/>
<evidence type="ECO:0000313" key="3">
    <source>
        <dbReference type="Proteomes" id="UP000800094"/>
    </source>
</evidence>
<dbReference type="InterPro" id="IPR036291">
    <property type="entry name" value="NAD(P)-bd_dom_sf"/>
</dbReference>
<dbReference type="Gene3D" id="3.40.50.720">
    <property type="entry name" value="NAD(P)-binding Rossmann-like Domain"/>
    <property type="match status" value="1"/>
</dbReference>
<dbReference type="InterPro" id="IPR052228">
    <property type="entry name" value="Sec_Metab_Biosynth_Oxidored"/>
</dbReference>
<sequence>MVDLTAVKASNGRLPTRLTAVFVGGTSGIGEYTLLAFANRCPYPTAYFVGRSQAAADRILANLNRINPKGTYHFIKSDVAFVKNVDAVCEEIKSKEGYMNILCLSQGTMIQGIETEEGLNAAASLILHSRTRFALNLLPLLQAAPILRRVLSISFGTKEGPMPINDLQMRNVPAGQLLKFRGQAASGVTLSLEQVAKRAPGVSFIHDFPGPVRSNIARGGGIANFVMRALFKVIGPFVYIPNDESGERHLFLATSAVFPAKDGGANGVLIDGGLTTASGTNGEIGSGVYVADEKCESTFPNVVKLLTGLREERKDEWVWKEIRGDYLRITGKESV</sequence>
<keyword evidence="1" id="KW-0560">Oxidoreductase</keyword>
<name>A0A6A6IZZ8_9PLEO</name>
<reference evidence="2" key="1">
    <citation type="journal article" date="2020" name="Stud. Mycol.">
        <title>101 Dothideomycetes genomes: a test case for predicting lifestyles and emergence of pathogens.</title>
        <authorList>
            <person name="Haridas S."/>
            <person name="Albert R."/>
            <person name="Binder M."/>
            <person name="Bloem J."/>
            <person name="Labutti K."/>
            <person name="Salamov A."/>
            <person name="Andreopoulos B."/>
            <person name="Baker S."/>
            <person name="Barry K."/>
            <person name="Bills G."/>
            <person name="Bluhm B."/>
            <person name="Cannon C."/>
            <person name="Castanera R."/>
            <person name="Culley D."/>
            <person name="Daum C."/>
            <person name="Ezra D."/>
            <person name="Gonzalez J."/>
            <person name="Henrissat B."/>
            <person name="Kuo A."/>
            <person name="Liang C."/>
            <person name="Lipzen A."/>
            <person name="Lutzoni F."/>
            <person name="Magnuson J."/>
            <person name="Mondo S."/>
            <person name="Nolan M."/>
            <person name="Ohm R."/>
            <person name="Pangilinan J."/>
            <person name="Park H.-J."/>
            <person name="Ramirez L."/>
            <person name="Alfaro M."/>
            <person name="Sun H."/>
            <person name="Tritt A."/>
            <person name="Yoshinaga Y."/>
            <person name="Zwiers L.-H."/>
            <person name="Turgeon B."/>
            <person name="Goodwin S."/>
            <person name="Spatafora J."/>
            <person name="Crous P."/>
            <person name="Grigoriev I."/>
        </authorList>
    </citation>
    <scope>NUCLEOTIDE SEQUENCE</scope>
    <source>
        <strain evidence="2">CBS 122368</strain>
    </source>
</reference>
<dbReference type="GO" id="GO:0016491">
    <property type="term" value="F:oxidoreductase activity"/>
    <property type="evidence" value="ECO:0007669"/>
    <property type="project" value="UniProtKB-KW"/>
</dbReference>
<organism evidence="2 3">
    <name type="scientific">Trematosphaeria pertusa</name>
    <dbReference type="NCBI Taxonomy" id="390896"/>
    <lineage>
        <taxon>Eukaryota</taxon>
        <taxon>Fungi</taxon>
        <taxon>Dikarya</taxon>
        <taxon>Ascomycota</taxon>
        <taxon>Pezizomycotina</taxon>
        <taxon>Dothideomycetes</taxon>
        <taxon>Pleosporomycetidae</taxon>
        <taxon>Pleosporales</taxon>
        <taxon>Massarineae</taxon>
        <taxon>Trematosphaeriaceae</taxon>
        <taxon>Trematosphaeria</taxon>
    </lineage>
</organism>
<accession>A0A6A6IZZ8</accession>
<dbReference type="EMBL" id="ML987190">
    <property type="protein sequence ID" value="KAF2255160.1"/>
    <property type="molecule type" value="Genomic_DNA"/>
</dbReference>
<gene>
    <name evidence="2" type="ORF">BU26DRAFT_559780</name>
</gene>
<dbReference type="RefSeq" id="XP_033690164.1">
    <property type="nucleotide sequence ID" value="XM_033832743.1"/>
</dbReference>
<dbReference type="PANTHER" id="PTHR47534">
    <property type="entry name" value="YALI0E05731P"/>
    <property type="match status" value="1"/>
</dbReference>
<dbReference type="AlphaFoldDB" id="A0A6A6IZZ8"/>